<proteinExistence type="predicted"/>
<dbReference type="OrthoDB" id="759910at2759"/>
<organism evidence="1 2">
    <name type="scientific">Striga hermonthica</name>
    <name type="common">Purple witchweed</name>
    <name type="synonym">Buchnera hermonthica</name>
    <dbReference type="NCBI Taxonomy" id="68872"/>
    <lineage>
        <taxon>Eukaryota</taxon>
        <taxon>Viridiplantae</taxon>
        <taxon>Streptophyta</taxon>
        <taxon>Embryophyta</taxon>
        <taxon>Tracheophyta</taxon>
        <taxon>Spermatophyta</taxon>
        <taxon>Magnoliopsida</taxon>
        <taxon>eudicotyledons</taxon>
        <taxon>Gunneridae</taxon>
        <taxon>Pentapetalae</taxon>
        <taxon>asterids</taxon>
        <taxon>lamiids</taxon>
        <taxon>Lamiales</taxon>
        <taxon>Orobanchaceae</taxon>
        <taxon>Buchnereae</taxon>
        <taxon>Striga</taxon>
    </lineage>
</organism>
<gene>
    <name evidence="1" type="ORF">SHERM_24906</name>
</gene>
<reference evidence="1" key="1">
    <citation type="submission" date="2019-12" db="EMBL/GenBank/DDBJ databases">
        <authorList>
            <person name="Scholes J."/>
        </authorList>
    </citation>
    <scope>NUCLEOTIDE SEQUENCE</scope>
</reference>
<sequence length="66" mass="7069">MSLSVMMASSIALQPTAGIRDHCLKPKRNVLSGPVRLKPQVKRASVICSGAMSARCSAEQTQTITR</sequence>
<evidence type="ECO:0000313" key="2">
    <source>
        <dbReference type="Proteomes" id="UP001153555"/>
    </source>
</evidence>
<name>A0A9N7NI87_STRHE</name>
<protein>
    <submittedName>
        <fullName evidence="1">Uncharacterized protein</fullName>
    </submittedName>
</protein>
<comment type="caution">
    <text evidence="1">The sequence shown here is derived from an EMBL/GenBank/DDBJ whole genome shotgun (WGS) entry which is preliminary data.</text>
</comment>
<keyword evidence="2" id="KW-1185">Reference proteome</keyword>
<accession>A0A9N7NI87</accession>
<dbReference type="EMBL" id="CACSLK010027773">
    <property type="protein sequence ID" value="CAA0829329.1"/>
    <property type="molecule type" value="Genomic_DNA"/>
</dbReference>
<evidence type="ECO:0000313" key="1">
    <source>
        <dbReference type="EMBL" id="CAA0829329.1"/>
    </source>
</evidence>
<dbReference type="AlphaFoldDB" id="A0A9N7NI87"/>
<dbReference type="Proteomes" id="UP001153555">
    <property type="component" value="Unassembled WGS sequence"/>
</dbReference>